<reference evidence="14 15" key="1">
    <citation type="submission" date="2018-07" db="EMBL/GenBank/DDBJ databases">
        <title>The complete nuclear genome of the prasinophyte Chloropicon primus (CCMP1205).</title>
        <authorList>
            <person name="Pombert J.-F."/>
            <person name="Otis C."/>
            <person name="Turmel M."/>
            <person name="Lemieux C."/>
        </authorList>
    </citation>
    <scope>NUCLEOTIDE SEQUENCE [LARGE SCALE GENOMIC DNA]</scope>
    <source>
        <strain evidence="14 15">CCMP1205</strain>
    </source>
</reference>
<dbReference type="InterPro" id="IPR036850">
    <property type="entry name" value="NDK-like_dom_sf"/>
</dbReference>
<evidence type="ECO:0000313" key="15">
    <source>
        <dbReference type="Proteomes" id="UP000316726"/>
    </source>
</evidence>
<evidence type="ECO:0000256" key="6">
    <source>
        <dbReference type="ARBA" id="ARBA00022801"/>
    </source>
</evidence>
<dbReference type="GO" id="GO:0005879">
    <property type="term" value="C:axonemal microtubule"/>
    <property type="evidence" value="ECO:0007669"/>
    <property type="project" value="TreeGrafter"/>
</dbReference>
<feature type="binding site" evidence="11">
    <location>
        <position position="193"/>
    </location>
    <ligand>
        <name>ATP</name>
        <dbReference type="ChEBI" id="CHEBI:30616"/>
    </ligand>
</feature>
<dbReference type="EMBL" id="CP031047">
    <property type="protein sequence ID" value="QDZ24674.1"/>
    <property type="molecule type" value="Genomic_DNA"/>
</dbReference>
<keyword evidence="10" id="KW-0067">ATP-binding</keyword>
<feature type="domain" description="DM10" evidence="13">
    <location>
        <begin position="3"/>
        <end position="91"/>
    </location>
</feature>
<sequence length="374" mass="42524">MAQAERYAFIVENFDHHSSMNWRYQFFYYLDTKEIEMYDIKNKRTFLKRCPYDGIQRDMLYIGAKIVVYSRQLTIVDFADAYTRNRLQKKTERTCAMVKPDAFLNAGKIVNAIVRSNLRINQLRMCKLTQQEAAHFYAVHSERPFYSKLVDFMTSGPILAIEIVGEDAIAKWRSLLGPTNSETARMEKPESIRAKFGTDNTMNAAHGSDSDETAEAELDFFFGNNRVGQCANLSNCCLCIIKPSALIAGYQGLAIDQILQQFNVTAMELFRLDRANAGEFFEVYKGVVPEFNSMVDELISGDFIAIEISENGGNPVEAFREFCGPADPEIARVLRPRSLRAQFGVNKVQNAIHCTDLPEDGELESNYFFNILIS</sequence>
<dbReference type="CDD" id="cd04412">
    <property type="entry name" value="NDPk7B"/>
    <property type="match status" value="1"/>
</dbReference>
<dbReference type="InterPro" id="IPR006602">
    <property type="entry name" value="DM10_dom"/>
</dbReference>
<dbReference type="InterPro" id="IPR034907">
    <property type="entry name" value="NDK-like_dom"/>
</dbReference>
<evidence type="ECO:0000259" key="13">
    <source>
        <dbReference type="PROSITE" id="PS51336"/>
    </source>
</evidence>
<dbReference type="PROSITE" id="PS51336">
    <property type="entry name" value="DM10"/>
    <property type="match status" value="1"/>
</dbReference>
<dbReference type="GO" id="GO:0006183">
    <property type="term" value="P:GTP biosynthetic process"/>
    <property type="evidence" value="ECO:0007669"/>
    <property type="project" value="InterPro"/>
</dbReference>
<dbReference type="Gene3D" id="3.30.70.141">
    <property type="entry name" value="Nucleoside diphosphate kinase-like domain"/>
    <property type="match status" value="2"/>
</dbReference>
<keyword evidence="14" id="KW-0418">Kinase</keyword>
<keyword evidence="8" id="KW-0966">Cell projection</keyword>
<name>A0A5B8MZ37_9CHLO</name>
<dbReference type="GO" id="GO:0004550">
    <property type="term" value="F:nucleoside diphosphate kinase activity"/>
    <property type="evidence" value="ECO:0007669"/>
    <property type="project" value="UniProtKB-EC"/>
</dbReference>
<evidence type="ECO:0000256" key="4">
    <source>
        <dbReference type="ARBA" id="ARBA00004245"/>
    </source>
</evidence>
<dbReference type="Pfam" id="PF00334">
    <property type="entry name" value="NDK"/>
    <property type="match status" value="2"/>
</dbReference>
<evidence type="ECO:0000256" key="12">
    <source>
        <dbReference type="RuleBase" id="RU004011"/>
    </source>
</evidence>
<dbReference type="SMART" id="SM00562">
    <property type="entry name" value="NDK"/>
    <property type="match status" value="2"/>
</dbReference>
<proteinExistence type="inferred from homology"/>
<dbReference type="GO" id="GO:0006228">
    <property type="term" value="P:UTP biosynthetic process"/>
    <property type="evidence" value="ECO:0007669"/>
    <property type="project" value="InterPro"/>
</dbReference>
<comment type="caution">
    <text evidence="11">Lacks conserved residue(s) required for the propagation of feature annotation.</text>
</comment>
<dbReference type="InterPro" id="IPR011410">
    <property type="entry name" value="NDPK7"/>
</dbReference>
<dbReference type="PROSITE" id="PS51374">
    <property type="entry name" value="NDPK_LIKE"/>
    <property type="match status" value="2"/>
</dbReference>
<comment type="subcellular location">
    <subcellularLocation>
        <location evidence="3">Cell projection</location>
        <location evidence="3">Cilium</location>
    </subcellularLocation>
    <subcellularLocation>
        <location evidence="4">Cytoplasm</location>
        <location evidence="4">Cytoskeleton</location>
    </subcellularLocation>
</comment>
<protein>
    <submittedName>
        <fullName evidence="14">Nucleoside diphosphate kinase</fullName>
    </submittedName>
</protein>
<dbReference type="GO" id="GO:0005524">
    <property type="term" value="F:ATP binding"/>
    <property type="evidence" value="ECO:0007669"/>
    <property type="project" value="UniProtKB-KW"/>
</dbReference>
<evidence type="ECO:0000256" key="3">
    <source>
        <dbReference type="ARBA" id="ARBA00004138"/>
    </source>
</evidence>
<feature type="binding site" evidence="11">
    <location>
        <position position="145"/>
    </location>
    <ligand>
        <name>ATP</name>
        <dbReference type="ChEBI" id="CHEBI:30616"/>
    </ligand>
</feature>
<dbReference type="PIRSF" id="PIRSF036503">
    <property type="entry name" value="NDK7"/>
    <property type="match status" value="1"/>
</dbReference>
<feature type="binding site" evidence="11">
    <location>
        <position position="179"/>
    </location>
    <ligand>
        <name>ATP</name>
        <dbReference type="ChEBI" id="CHEBI:30616"/>
    </ligand>
</feature>
<feature type="active site" description="Pros-phosphohistidine intermediate" evidence="11">
    <location>
        <position position="353"/>
    </location>
</feature>
<evidence type="ECO:0000256" key="2">
    <source>
        <dbReference type="ARBA" id="ARBA00000937"/>
    </source>
</evidence>
<feature type="binding site" evidence="11">
    <location>
        <position position="173"/>
    </location>
    <ligand>
        <name>ATP</name>
        <dbReference type="ChEBI" id="CHEBI:30616"/>
    </ligand>
</feature>
<dbReference type="OrthoDB" id="2162449at2759"/>
<dbReference type="PANTHER" id="PTHR43109:SF2">
    <property type="entry name" value="NUCLEOSIDE DIPHOSPHATE KINASE 7"/>
    <property type="match status" value="1"/>
</dbReference>
<dbReference type="GO" id="GO:0006241">
    <property type="term" value="P:CTP biosynthetic process"/>
    <property type="evidence" value="ECO:0007669"/>
    <property type="project" value="InterPro"/>
</dbReference>
<keyword evidence="10" id="KW-0547">Nucleotide-binding</keyword>
<feature type="binding site" evidence="11">
    <location>
        <position position="99"/>
    </location>
    <ligand>
        <name>ATP</name>
        <dbReference type="ChEBI" id="CHEBI:30616"/>
    </ligand>
</feature>
<dbReference type="FunFam" id="3.30.70.141:FF:000010">
    <property type="entry name" value="Nucleoside diphosphate kinase 7"/>
    <property type="match status" value="1"/>
</dbReference>
<evidence type="ECO:0000313" key="14">
    <source>
        <dbReference type="EMBL" id="QDZ24674.1"/>
    </source>
</evidence>
<dbReference type="Pfam" id="PF25364">
    <property type="entry name" value="PH_NDK7_N"/>
    <property type="match status" value="1"/>
</dbReference>
<accession>A0A5B8MZ37</accession>
<evidence type="ECO:0000256" key="8">
    <source>
        <dbReference type="ARBA" id="ARBA00023273"/>
    </source>
</evidence>
<organism evidence="14 15">
    <name type="scientific">Chloropicon primus</name>
    <dbReference type="NCBI Taxonomy" id="1764295"/>
    <lineage>
        <taxon>Eukaryota</taxon>
        <taxon>Viridiplantae</taxon>
        <taxon>Chlorophyta</taxon>
        <taxon>Chloropicophyceae</taxon>
        <taxon>Chloropicales</taxon>
        <taxon>Chloropicaceae</taxon>
        <taxon>Chloropicon</taxon>
    </lineage>
</organism>
<evidence type="ECO:0000256" key="11">
    <source>
        <dbReference type="PROSITE-ProRule" id="PRU00706"/>
    </source>
</evidence>
<keyword evidence="15" id="KW-1185">Reference proteome</keyword>
<dbReference type="InterPro" id="IPR057579">
    <property type="entry name" value="DM10_NDK7"/>
</dbReference>
<dbReference type="Proteomes" id="UP000316726">
    <property type="component" value="Chromosome 14"/>
</dbReference>
<evidence type="ECO:0000256" key="7">
    <source>
        <dbReference type="ARBA" id="ARBA00023212"/>
    </source>
</evidence>
<evidence type="ECO:0000256" key="5">
    <source>
        <dbReference type="ARBA" id="ARBA00022490"/>
    </source>
</evidence>
<feature type="binding site" evidence="11">
    <location>
        <position position="203"/>
    </location>
    <ligand>
        <name>ATP</name>
        <dbReference type="ChEBI" id="CHEBI:30616"/>
    </ligand>
</feature>
<comment type="catalytic activity">
    <reaction evidence="1">
        <text>a 2'-deoxyribonucleoside 5'-diphosphate + ATP = a 2'-deoxyribonucleoside 5'-triphosphate + ADP</text>
        <dbReference type="Rhea" id="RHEA:44640"/>
        <dbReference type="ChEBI" id="CHEBI:30616"/>
        <dbReference type="ChEBI" id="CHEBI:61560"/>
        <dbReference type="ChEBI" id="CHEBI:73316"/>
        <dbReference type="ChEBI" id="CHEBI:456216"/>
        <dbReference type="EC" id="2.7.4.6"/>
    </reaction>
</comment>
<dbReference type="PRINTS" id="PR01243">
    <property type="entry name" value="NUCDPKINASE"/>
</dbReference>
<dbReference type="STRING" id="1764295.A0A5B8MZ37"/>
<dbReference type="FunFam" id="3.30.70.141:FF:000004">
    <property type="entry name" value="Nucleoside diphosphate kinase 7"/>
    <property type="match status" value="1"/>
</dbReference>
<dbReference type="PANTHER" id="PTHR43109">
    <property type="entry name" value="NUCLEOSIDE DIPHOSPHATE KINASE 7"/>
    <property type="match status" value="1"/>
</dbReference>
<dbReference type="GO" id="GO:0016787">
    <property type="term" value="F:hydrolase activity"/>
    <property type="evidence" value="ECO:0007669"/>
    <property type="project" value="UniProtKB-KW"/>
</dbReference>
<dbReference type="SUPFAM" id="SSF54919">
    <property type="entry name" value="Nucleoside diphosphate kinase, NDK"/>
    <property type="match status" value="2"/>
</dbReference>
<keyword evidence="6" id="KW-0378">Hydrolase</keyword>
<evidence type="ECO:0000256" key="1">
    <source>
        <dbReference type="ARBA" id="ARBA00000082"/>
    </source>
</evidence>
<comment type="similarity">
    <text evidence="11 12">Belongs to the NDK family.</text>
</comment>
<dbReference type="SMART" id="SM00676">
    <property type="entry name" value="DM10"/>
    <property type="match status" value="1"/>
</dbReference>
<dbReference type="InterPro" id="IPR001564">
    <property type="entry name" value="Nucleoside_diP_kinase"/>
</dbReference>
<evidence type="ECO:0000256" key="10">
    <source>
        <dbReference type="PIRSR" id="PIRSR036503-51"/>
    </source>
</evidence>
<feature type="active site" description="Pros-phosphohistidine intermediate" evidence="9 11">
    <location>
        <position position="206"/>
    </location>
</feature>
<dbReference type="AlphaFoldDB" id="A0A5B8MZ37"/>
<gene>
    <name evidence="14" type="ORF">A3770_14p71920</name>
</gene>
<keyword evidence="14" id="KW-0808">Transferase</keyword>
<comment type="catalytic activity">
    <reaction evidence="2">
        <text>a ribonucleoside 5'-diphosphate + ATP = a ribonucleoside 5'-triphosphate + ADP</text>
        <dbReference type="Rhea" id="RHEA:18113"/>
        <dbReference type="ChEBI" id="CHEBI:30616"/>
        <dbReference type="ChEBI" id="CHEBI:57930"/>
        <dbReference type="ChEBI" id="CHEBI:61557"/>
        <dbReference type="ChEBI" id="CHEBI:456216"/>
        <dbReference type="EC" id="2.7.4.6"/>
    </reaction>
</comment>
<keyword evidence="7" id="KW-0206">Cytoskeleton</keyword>
<keyword evidence="5" id="KW-0963">Cytoplasm</keyword>
<evidence type="ECO:0000256" key="9">
    <source>
        <dbReference type="PIRSR" id="PIRSR036503-50"/>
    </source>
</evidence>
<dbReference type="InterPro" id="IPR037993">
    <property type="entry name" value="NDPk7B"/>
</dbReference>